<dbReference type="InterPro" id="IPR036049">
    <property type="entry name" value="Ribosomal_uL29_sf"/>
</dbReference>
<accession>A0A6B1DTV3</accession>
<dbReference type="EMBL" id="VXPY01000087">
    <property type="protein sequence ID" value="MYD91149.1"/>
    <property type="molecule type" value="Genomic_DNA"/>
</dbReference>
<protein>
    <recommendedName>
        <fullName evidence="4 5">Large ribosomal subunit protein uL29</fullName>
    </recommendedName>
</protein>
<dbReference type="InterPro" id="IPR018254">
    <property type="entry name" value="Ribosomal_uL29_CS"/>
</dbReference>
<comment type="caution">
    <text evidence="6">The sequence shown here is derived from an EMBL/GenBank/DDBJ whole genome shotgun (WGS) entry which is preliminary data.</text>
</comment>
<name>A0A6B1DTV3_9CHLR</name>
<dbReference type="PROSITE" id="PS00579">
    <property type="entry name" value="RIBOSOMAL_L29"/>
    <property type="match status" value="1"/>
</dbReference>
<dbReference type="GO" id="GO:0003735">
    <property type="term" value="F:structural constituent of ribosome"/>
    <property type="evidence" value="ECO:0007669"/>
    <property type="project" value="InterPro"/>
</dbReference>
<sequence>MKARELAEKNDAELEEMAGNCHVELRNIRFQMITGQQKNTSRAGQVRKELARIRTVQRQRELMAEMEGEHDA</sequence>
<evidence type="ECO:0000256" key="4">
    <source>
        <dbReference type="ARBA" id="ARBA00035204"/>
    </source>
</evidence>
<keyword evidence="2 5" id="KW-0689">Ribosomal protein</keyword>
<evidence type="ECO:0000256" key="1">
    <source>
        <dbReference type="ARBA" id="ARBA00009254"/>
    </source>
</evidence>
<dbReference type="CDD" id="cd00427">
    <property type="entry name" value="Ribosomal_L29_HIP"/>
    <property type="match status" value="1"/>
</dbReference>
<proteinExistence type="inferred from homology"/>
<comment type="similarity">
    <text evidence="1 5">Belongs to the universal ribosomal protein uL29 family.</text>
</comment>
<dbReference type="GO" id="GO:0022625">
    <property type="term" value="C:cytosolic large ribosomal subunit"/>
    <property type="evidence" value="ECO:0007669"/>
    <property type="project" value="TreeGrafter"/>
</dbReference>
<dbReference type="PANTHER" id="PTHR10916:SF0">
    <property type="entry name" value="LARGE RIBOSOMAL SUBUNIT PROTEIN UL29C"/>
    <property type="match status" value="1"/>
</dbReference>
<organism evidence="6">
    <name type="scientific">Caldilineaceae bacterium SB0662_bin_9</name>
    <dbReference type="NCBI Taxonomy" id="2605258"/>
    <lineage>
        <taxon>Bacteria</taxon>
        <taxon>Bacillati</taxon>
        <taxon>Chloroflexota</taxon>
        <taxon>Caldilineae</taxon>
        <taxon>Caldilineales</taxon>
        <taxon>Caldilineaceae</taxon>
    </lineage>
</organism>
<dbReference type="InterPro" id="IPR050063">
    <property type="entry name" value="Ribosomal_protein_uL29"/>
</dbReference>
<dbReference type="SUPFAM" id="SSF46561">
    <property type="entry name" value="Ribosomal protein L29 (L29p)"/>
    <property type="match status" value="1"/>
</dbReference>
<dbReference type="HAMAP" id="MF_00374">
    <property type="entry name" value="Ribosomal_uL29"/>
    <property type="match status" value="1"/>
</dbReference>
<gene>
    <name evidence="5" type="primary">rpmC</name>
    <name evidence="6" type="ORF">F4Y08_12565</name>
</gene>
<dbReference type="PANTHER" id="PTHR10916">
    <property type="entry name" value="60S RIBOSOMAL PROTEIN L35/50S RIBOSOMAL PROTEIN L29"/>
    <property type="match status" value="1"/>
</dbReference>
<dbReference type="InterPro" id="IPR001854">
    <property type="entry name" value="Ribosomal_uL29"/>
</dbReference>
<evidence type="ECO:0000256" key="3">
    <source>
        <dbReference type="ARBA" id="ARBA00023274"/>
    </source>
</evidence>
<dbReference type="NCBIfam" id="TIGR00012">
    <property type="entry name" value="L29"/>
    <property type="match status" value="1"/>
</dbReference>
<evidence type="ECO:0000256" key="2">
    <source>
        <dbReference type="ARBA" id="ARBA00022980"/>
    </source>
</evidence>
<dbReference type="AlphaFoldDB" id="A0A6B1DTV3"/>
<evidence type="ECO:0000313" key="6">
    <source>
        <dbReference type="EMBL" id="MYD91149.1"/>
    </source>
</evidence>
<keyword evidence="3 5" id="KW-0687">Ribonucleoprotein</keyword>
<evidence type="ECO:0000256" key="5">
    <source>
        <dbReference type="HAMAP-Rule" id="MF_00374"/>
    </source>
</evidence>
<dbReference type="GO" id="GO:0006412">
    <property type="term" value="P:translation"/>
    <property type="evidence" value="ECO:0007669"/>
    <property type="project" value="UniProtKB-UniRule"/>
</dbReference>
<dbReference type="Gene3D" id="1.10.287.310">
    <property type="match status" value="1"/>
</dbReference>
<dbReference type="Pfam" id="PF00831">
    <property type="entry name" value="Ribosomal_L29"/>
    <property type="match status" value="1"/>
</dbReference>
<reference evidence="6" key="1">
    <citation type="submission" date="2019-09" db="EMBL/GenBank/DDBJ databases">
        <title>Characterisation of the sponge microbiome using genome-centric metagenomics.</title>
        <authorList>
            <person name="Engelberts J.P."/>
            <person name="Robbins S.J."/>
            <person name="De Goeij J.M."/>
            <person name="Aranda M."/>
            <person name="Bell S.C."/>
            <person name="Webster N.S."/>
        </authorList>
    </citation>
    <scope>NUCLEOTIDE SEQUENCE</scope>
    <source>
        <strain evidence="6">SB0662_bin_9</strain>
    </source>
</reference>